<evidence type="ECO:0000256" key="1">
    <source>
        <dbReference type="ARBA" id="ARBA00001968"/>
    </source>
</evidence>
<keyword evidence="2" id="KW-0479">Metal-binding</keyword>
<evidence type="ECO:0000259" key="4">
    <source>
        <dbReference type="Pfam" id="PF13359"/>
    </source>
</evidence>
<reference evidence="5 6" key="1">
    <citation type="submission" date="2019-05" db="EMBL/GenBank/DDBJ databases">
        <title>Emergence of the Ug99 lineage of the wheat stem rust pathogen through somatic hybridization.</title>
        <authorList>
            <person name="Li F."/>
            <person name="Upadhyaya N.M."/>
            <person name="Sperschneider J."/>
            <person name="Matny O."/>
            <person name="Nguyen-Phuc H."/>
            <person name="Mago R."/>
            <person name="Raley C."/>
            <person name="Miller M.E."/>
            <person name="Silverstein K.A.T."/>
            <person name="Henningsen E."/>
            <person name="Hirsch C.D."/>
            <person name="Visser B."/>
            <person name="Pretorius Z.A."/>
            <person name="Steffenson B.J."/>
            <person name="Schwessinger B."/>
            <person name="Dodds P.N."/>
            <person name="Figueroa M."/>
        </authorList>
    </citation>
    <scope>NUCLEOTIDE SEQUENCE [LARGE SCALE GENOMIC DNA]</scope>
    <source>
        <strain evidence="5 6">Ug99</strain>
    </source>
</reference>
<dbReference type="GO" id="GO:0046872">
    <property type="term" value="F:metal ion binding"/>
    <property type="evidence" value="ECO:0007669"/>
    <property type="project" value="UniProtKB-KW"/>
</dbReference>
<dbReference type="InterPro" id="IPR027806">
    <property type="entry name" value="HARBI1_dom"/>
</dbReference>
<feature type="compositionally biased region" description="Acidic residues" evidence="3">
    <location>
        <begin position="55"/>
        <end position="79"/>
    </location>
</feature>
<sequence length="117" mass="13706">MLRNVVERTFGTWKKRFPILVHPLEYNLKTQGDLVLALAVLHNMIIKHNGHSEYFEDPDYNGAAPDDDEIPDDDDDADDANSLSRAQARAAHKLWRDKIAQEMWEQYSTYLQQRNHR</sequence>
<evidence type="ECO:0000313" key="5">
    <source>
        <dbReference type="EMBL" id="KAA1134899.1"/>
    </source>
</evidence>
<dbReference type="EMBL" id="VDEP01000044">
    <property type="protein sequence ID" value="KAA1134899.1"/>
    <property type="molecule type" value="Genomic_DNA"/>
</dbReference>
<protein>
    <recommendedName>
        <fullName evidence="4">DDE Tnp4 domain-containing protein</fullName>
    </recommendedName>
</protein>
<feature type="region of interest" description="Disordered" evidence="3">
    <location>
        <begin position="53"/>
        <end position="85"/>
    </location>
</feature>
<dbReference type="AlphaFoldDB" id="A0A5B0SBM6"/>
<dbReference type="Pfam" id="PF13359">
    <property type="entry name" value="DDE_Tnp_4"/>
    <property type="match status" value="1"/>
</dbReference>
<name>A0A5B0SBM6_PUCGR</name>
<accession>A0A5B0SBM6</accession>
<comment type="cofactor">
    <cofactor evidence="1">
        <name>a divalent metal cation</name>
        <dbReference type="ChEBI" id="CHEBI:60240"/>
    </cofactor>
</comment>
<evidence type="ECO:0000313" key="6">
    <source>
        <dbReference type="Proteomes" id="UP000325313"/>
    </source>
</evidence>
<feature type="domain" description="DDE Tnp4" evidence="4">
    <location>
        <begin position="2"/>
        <end position="43"/>
    </location>
</feature>
<proteinExistence type="predicted"/>
<dbReference type="Proteomes" id="UP000325313">
    <property type="component" value="Unassembled WGS sequence"/>
</dbReference>
<evidence type="ECO:0000256" key="3">
    <source>
        <dbReference type="SAM" id="MobiDB-lite"/>
    </source>
</evidence>
<evidence type="ECO:0000256" key="2">
    <source>
        <dbReference type="ARBA" id="ARBA00022723"/>
    </source>
</evidence>
<organism evidence="5 6">
    <name type="scientific">Puccinia graminis f. sp. tritici</name>
    <dbReference type="NCBI Taxonomy" id="56615"/>
    <lineage>
        <taxon>Eukaryota</taxon>
        <taxon>Fungi</taxon>
        <taxon>Dikarya</taxon>
        <taxon>Basidiomycota</taxon>
        <taxon>Pucciniomycotina</taxon>
        <taxon>Pucciniomycetes</taxon>
        <taxon>Pucciniales</taxon>
        <taxon>Pucciniaceae</taxon>
        <taxon>Puccinia</taxon>
    </lineage>
</organism>
<gene>
    <name evidence="5" type="ORF">PGTUg99_014807</name>
</gene>
<comment type="caution">
    <text evidence="5">The sequence shown here is derived from an EMBL/GenBank/DDBJ whole genome shotgun (WGS) entry which is preliminary data.</text>
</comment>